<keyword evidence="5" id="KW-1185">Reference proteome</keyword>
<dbReference type="PANTHER" id="PTHR45642:SF12">
    <property type="entry name" value="OS09G0132900 PROTEIN"/>
    <property type="match status" value="1"/>
</dbReference>
<dbReference type="Gene3D" id="3.40.50.1110">
    <property type="entry name" value="SGNH hydrolase"/>
    <property type="match status" value="1"/>
</dbReference>
<dbReference type="InterPro" id="IPR001087">
    <property type="entry name" value="GDSL"/>
</dbReference>
<evidence type="ECO:0000313" key="5">
    <source>
        <dbReference type="Proteomes" id="UP001163823"/>
    </source>
</evidence>
<dbReference type="PANTHER" id="PTHR45642">
    <property type="entry name" value="GDSL ESTERASE/LIPASE EXL3"/>
    <property type="match status" value="1"/>
</dbReference>
<dbReference type="KEGG" id="qsa:O6P43_014518"/>
<dbReference type="AlphaFoldDB" id="A0AAD7LV14"/>
<dbReference type="InterPro" id="IPR035669">
    <property type="entry name" value="SGNH_plant_lipase-like"/>
</dbReference>
<dbReference type="GO" id="GO:0016788">
    <property type="term" value="F:hydrolase activity, acting on ester bonds"/>
    <property type="evidence" value="ECO:0007669"/>
    <property type="project" value="InterPro"/>
</dbReference>
<keyword evidence="2" id="KW-0175">Coiled coil</keyword>
<dbReference type="InterPro" id="IPR036514">
    <property type="entry name" value="SGNH_hydro_sf"/>
</dbReference>
<feature type="chain" id="PRO_5041990679" evidence="3">
    <location>
        <begin position="25"/>
        <end position="351"/>
    </location>
</feature>
<dbReference type="FunFam" id="3.40.50.1110:FF:000003">
    <property type="entry name" value="GDSL esterase/lipase APG"/>
    <property type="match status" value="1"/>
</dbReference>
<dbReference type="SUPFAM" id="SSF52266">
    <property type="entry name" value="SGNH hydrolase"/>
    <property type="match status" value="1"/>
</dbReference>
<dbReference type="CDD" id="cd01837">
    <property type="entry name" value="SGNH_plant_lipase_like"/>
    <property type="match status" value="1"/>
</dbReference>
<comment type="similarity">
    <text evidence="1">Belongs to the 'GDSL' lipolytic enzyme family.</text>
</comment>
<organism evidence="4 5">
    <name type="scientific">Quillaja saponaria</name>
    <name type="common">Soap bark tree</name>
    <dbReference type="NCBI Taxonomy" id="32244"/>
    <lineage>
        <taxon>Eukaryota</taxon>
        <taxon>Viridiplantae</taxon>
        <taxon>Streptophyta</taxon>
        <taxon>Embryophyta</taxon>
        <taxon>Tracheophyta</taxon>
        <taxon>Spermatophyta</taxon>
        <taxon>Magnoliopsida</taxon>
        <taxon>eudicotyledons</taxon>
        <taxon>Gunneridae</taxon>
        <taxon>Pentapetalae</taxon>
        <taxon>rosids</taxon>
        <taxon>fabids</taxon>
        <taxon>Fabales</taxon>
        <taxon>Quillajaceae</taxon>
        <taxon>Quillaja</taxon>
    </lineage>
</organism>
<keyword evidence="3" id="KW-0732">Signal</keyword>
<dbReference type="InterPro" id="IPR050592">
    <property type="entry name" value="GDSL_lipolytic_enzyme"/>
</dbReference>
<reference evidence="4" key="1">
    <citation type="journal article" date="2023" name="Science">
        <title>Elucidation of the pathway for biosynthesis of saponin adjuvants from the soapbark tree.</title>
        <authorList>
            <person name="Reed J."/>
            <person name="Orme A."/>
            <person name="El-Demerdash A."/>
            <person name="Owen C."/>
            <person name="Martin L.B.B."/>
            <person name="Misra R.C."/>
            <person name="Kikuchi S."/>
            <person name="Rejzek M."/>
            <person name="Martin A.C."/>
            <person name="Harkess A."/>
            <person name="Leebens-Mack J."/>
            <person name="Louveau T."/>
            <person name="Stephenson M.J."/>
            <person name="Osbourn A."/>
        </authorList>
    </citation>
    <scope>NUCLEOTIDE SEQUENCE</scope>
    <source>
        <strain evidence="4">S10</strain>
    </source>
</reference>
<protein>
    <submittedName>
        <fullName evidence="4">GDSL esterase/lipase</fullName>
    </submittedName>
</protein>
<accession>A0AAD7LV14</accession>
<evidence type="ECO:0000256" key="2">
    <source>
        <dbReference type="SAM" id="Coils"/>
    </source>
</evidence>
<sequence>MRNICCITWLLVTQFLMLVTESQTKIPAIIVFGDSSVDSGNNNLISTLLKSNFRPYGRDFTGGLPTGRFSNGRVPPDFISQAFGLKPTIPAYLDPLFSIKDFATGVCFASAGTGYDNTTSAVLNVIPLWKELEYYKEYRNKLRAYLGEEKANEILSEALYLMSLGTNDFLENYYLLPGRRSQFTVGQYEDFLTELAENFIRKLYELGGRKISITGLIPMGCLPLERTTNFLDQHGCVKEYNNVAMEFNTKLESLVEKLNRELPRLKIVSANAYNIVNEIIRRPSLYGFEVVKKACCATGSFEMSYLCNQHNPFTCTDANKYVFWDAFHPTDKTNHIVTNHLLQNVLLPAFG</sequence>
<comment type="caution">
    <text evidence="4">The sequence shown here is derived from an EMBL/GenBank/DDBJ whole genome shotgun (WGS) entry which is preliminary data.</text>
</comment>
<evidence type="ECO:0000313" key="4">
    <source>
        <dbReference type="EMBL" id="KAJ7964762.1"/>
    </source>
</evidence>
<feature type="signal peptide" evidence="3">
    <location>
        <begin position="1"/>
        <end position="24"/>
    </location>
</feature>
<feature type="coiled-coil region" evidence="2">
    <location>
        <begin position="237"/>
        <end position="268"/>
    </location>
</feature>
<gene>
    <name evidence="4" type="ORF">O6P43_014518</name>
</gene>
<dbReference type="Proteomes" id="UP001163823">
    <property type="component" value="Chromosome 6"/>
</dbReference>
<evidence type="ECO:0000256" key="1">
    <source>
        <dbReference type="ARBA" id="ARBA00008668"/>
    </source>
</evidence>
<proteinExistence type="inferred from homology"/>
<evidence type="ECO:0000256" key="3">
    <source>
        <dbReference type="SAM" id="SignalP"/>
    </source>
</evidence>
<dbReference type="Pfam" id="PF00657">
    <property type="entry name" value="Lipase_GDSL"/>
    <property type="match status" value="1"/>
</dbReference>
<name>A0AAD7LV14_QUISA</name>
<dbReference type="EMBL" id="JARAOO010000006">
    <property type="protein sequence ID" value="KAJ7964762.1"/>
    <property type="molecule type" value="Genomic_DNA"/>
</dbReference>